<dbReference type="InterPro" id="IPR013762">
    <property type="entry name" value="Integrase-like_cat_sf"/>
</dbReference>
<organism evidence="2 3">
    <name type="scientific">Pandoraea horticolens</name>
    <dbReference type="NCBI Taxonomy" id="2508298"/>
    <lineage>
        <taxon>Bacteria</taxon>
        <taxon>Pseudomonadati</taxon>
        <taxon>Pseudomonadota</taxon>
        <taxon>Betaproteobacteria</taxon>
        <taxon>Burkholderiales</taxon>
        <taxon>Burkholderiaceae</taxon>
        <taxon>Pandoraea</taxon>
    </lineage>
</organism>
<accession>A0A5E4RA76</accession>
<keyword evidence="1" id="KW-0233">DNA recombination</keyword>
<evidence type="ECO:0000313" key="3">
    <source>
        <dbReference type="Proteomes" id="UP000343317"/>
    </source>
</evidence>
<dbReference type="Proteomes" id="UP000343317">
    <property type="component" value="Unassembled WGS sequence"/>
</dbReference>
<proteinExistence type="predicted"/>
<dbReference type="GO" id="GO:0006310">
    <property type="term" value="P:DNA recombination"/>
    <property type="evidence" value="ECO:0007669"/>
    <property type="project" value="UniProtKB-KW"/>
</dbReference>
<name>A0A5E4RA76_9BURK</name>
<evidence type="ECO:0000256" key="1">
    <source>
        <dbReference type="ARBA" id="ARBA00023172"/>
    </source>
</evidence>
<dbReference type="InterPro" id="IPR048120">
    <property type="entry name" value="Integrase-like"/>
</dbReference>
<dbReference type="EMBL" id="CABPSM010000001">
    <property type="protein sequence ID" value="VVD59018.1"/>
    <property type="molecule type" value="Genomic_DNA"/>
</dbReference>
<keyword evidence="3" id="KW-1185">Reference proteome</keyword>
<dbReference type="InterPro" id="IPR011010">
    <property type="entry name" value="DNA_brk_join_enz"/>
</dbReference>
<reference evidence="2 3" key="1">
    <citation type="submission" date="2019-08" db="EMBL/GenBank/DDBJ databases">
        <authorList>
            <person name="Peeters C."/>
        </authorList>
    </citation>
    <scope>NUCLEOTIDE SEQUENCE [LARGE SCALE GENOMIC DNA]</scope>
    <source>
        <strain evidence="2 3">LMG 31112</strain>
    </source>
</reference>
<evidence type="ECO:0000313" key="2">
    <source>
        <dbReference type="EMBL" id="VVD59018.1"/>
    </source>
</evidence>
<dbReference type="GO" id="GO:0015074">
    <property type="term" value="P:DNA integration"/>
    <property type="evidence" value="ECO:0007669"/>
    <property type="project" value="InterPro"/>
</dbReference>
<dbReference type="Gene3D" id="1.10.443.10">
    <property type="entry name" value="Intergrase catalytic core"/>
    <property type="match status" value="1"/>
</dbReference>
<dbReference type="AlphaFoldDB" id="A0A5E4RA76"/>
<protein>
    <submittedName>
        <fullName evidence="2">Integrase</fullName>
    </submittedName>
</protein>
<dbReference type="SUPFAM" id="SSF56349">
    <property type="entry name" value="DNA breaking-rejoining enzymes"/>
    <property type="match status" value="1"/>
</dbReference>
<dbReference type="RefSeq" id="WP_217426995.1">
    <property type="nucleotide sequence ID" value="NZ_CABPSM010000001.1"/>
</dbReference>
<gene>
    <name evidence="2" type="ORF">PHO31112_00002</name>
</gene>
<dbReference type="GO" id="GO:0003677">
    <property type="term" value="F:DNA binding"/>
    <property type="evidence" value="ECO:0007669"/>
    <property type="project" value="InterPro"/>
</dbReference>
<sequence>MTAARPNRNLAVSLPAQVTTLSGVVFNARDDLWQYRDVAKTVSLDFSFMGAESVDLRSSLKMTLAWFVRHASPSYVVNLFERFKRFYEDAFLVSGRRLKTVDSAALMGYFSRLPPSKTWYVGQLAALIRKWHALGYVGVEQDVIRLLDRLTIKGNQKGEAVLAADPCHGPFTDIELGAIHVRLELAFRERRISRANYLLVSLFLLLGQRPIQYAALKLKDILVSRSEAGELNVIICVPRAKQRFQSIRENFKKRLLIPSVGEIVVEHVIDVRKKLASLFEDSDEAPLFPAHLSRRNEPTGFAYHRTSSSLILSLISVVDSLGVISERTGAPIHVAAYRFRRTVGTRAAEEGHGELVIAEMLDHSDTQNVGVYVEARRAMGDRIDRAMALRLAPLAQAFSGKLIRDESCADRSGDHSSRIRGPNVAMSDAPMGNCGSFGFCGAMAPIACYTCVSFQPWLDGPHDEVLDHLLKERERLRGAGNARISAINDRTILAVAEVVRRCDEARLVRLK</sequence>
<dbReference type="NCBIfam" id="NF041502">
    <property type="entry name" value="integrase_1"/>
    <property type="match status" value="1"/>
</dbReference>